<dbReference type="Proteomes" id="UP001448614">
    <property type="component" value="Unassembled WGS sequence"/>
</dbReference>
<dbReference type="EMBL" id="JBBMFV010000004">
    <property type="protein sequence ID" value="MEO3940122.1"/>
    <property type="molecule type" value="Genomic_DNA"/>
</dbReference>
<comment type="caution">
    <text evidence="2">The sequence shown here is derived from an EMBL/GenBank/DDBJ whole genome shotgun (WGS) entry which is preliminary data.</text>
</comment>
<proteinExistence type="predicted"/>
<feature type="compositionally biased region" description="Polar residues" evidence="1">
    <location>
        <begin position="1"/>
        <end position="15"/>
    </location>
</feature>
<dbReference type="GO" id="GO:0016874">
    <property type="term" value="F:ligase activity"/>
    <property type="evidence" value="ECO:0007669"/>
    <property type="project" value="UniProtKB-KW"/>
</dbReference>
<gene>
    <name evidence="2" type="ORF">V3C41_03455</name>
</gene>
<dbReference type="SUPFAM" id="SSF55144">
    <property type="entry name" value="LigT-like"/>
    <property type="match status" value="1"/>
</dbReference>
<organism evidence="2 3">
    <name type="scientific">Paenarthrobacter nicotinovorans</name>
    <name type="common">Arthrobacter nicotinovorans</name>
    <dbReference type="NCBI Taxonomy" id="29320"/>
    <lineage>
        <taxon>Bacteria</taxon>
        <taxon>Bacillati</taxon>
        <taxon>Actinomycetota</taxon>
        <taxon>Actinomycetes</taxon>
        <taxon>Micrococcales</taxon>
        <taxon>Micrococcaceae</taxon>
        <taxon>Paenarthrobacter</taxon>
    </lineage>
</organism>
<protein>
    <submittedName>
        <fullName evidence="2">2'-5' RNA ligase family protein</fullName>
    </submittedName>
</protein>
<dbReference type="RefSeq" id="WP_245232874.1">
    <property type="nucleotide sequence ID" value="NZ_JBBMFV010000004.1"/>
</dbReference>
<dbReference type="Pfam" id="PF13563">
    <property type="entry name" value="2_5_RNA_ligase2"/>
    <property type="match status" value="1"/>
</dbReference>
<name>A0ABV0GNX6_PAENI</name>
<dbReference type="InterPro" id="IPR009097">
    <property type="entry name" value="Cyclic_Pdiesterase"/>
</dbReference>
<accession>A0ABV0GNX6</accession>
<keyword evidence="2" id="KW-0436">Ligase</keyword>
<evidence type="ECO:0000313" key="3">
    <source>
        <dbReference type="Proteomes" id="UP001448614"/>
    </source>
</evidence>
<evidence type="ECO:0000256" key="1">
    <source>
        <dbReference type="SAM" id="MobiDB-lite"/>
    </source>
</evidence>
<feature type="region of interest" description="Disordered" evidence="1">
    <location>
        <begin position="1"/>
        <end position="28"/>
    </location>
</feature>
<reference evidence="2 3" key="1">
    <citation type="journal article" date="2024" name="Appl. Microbiol. Biotechnol.">
        <title>Biosynthetic gene clusters with biotechnological applications in novel Antarctic isolates from Actinomycetota.</title>
        <authorList>
            <person name="Bruna P."/>
            <person name="Nunez-Montero K."/>
            <person name="Contreras M.J."/>
            <person name="Leal K."/>
            <person name="Garcia M."/>
            <person name="Abanto M."/>
            <person name="Barrientos L."/>
        </authorList>
    </citation>
    <scope>NUCLEOTIDE SEQUENCE [LARGE SCALE GENOMIC DNA]</scope>
    <source>
        <strain evidence="2 3">Se16.17</strain>
    </source>
</reference>
<dbReference type="Gene3D" id="3.90.1140.10">
    <property type="entry name" value="Cyclic phosphodiesterase"/>
    <property type="match status" value="1"/>
</dbReference>
<sequence length="237" mass="26551">MTTETRQAVQGGSTSDHAHLINDPRLPAMQPRKVGDPFRYGVYLVPDARTCRAVTEVTTQLRAQFGLVSAGAFPPHATLVGRQHLRLDEDAIISRITTALANVHSFDVHNAGAVQHGRGFVFDVNHREDGSVNEPFHDLAQRIQAAVAPLRINDPGSPTNDFDPRTFSGHLSLASHDLFTRPDLTAEVGEYIRELEIPVPSDFKARKVALYRTESRDWAGRWWTNMTWEHIRTWNLG</sequence>
<evidence type="ECO:0000313" key="2">
    <source>
        <dbReference type="EMBL" id="MEO3940122.1"/>
    </source>
</evidence>
<keyword evidence="3" id="KW-1185">Reference proteome</keyword>